<dbReference type="InterPro" id="IPR045442">
    <property type="entry name" value="DUF6505"/>
</dbReference>
<keyword evidence="2" id="KW-1185">Reference proteome</keyword>
<reference evidence="1 2" key="1">
    <citation type="submission" date="2020-08" db="EMBL/GenBank/DDBJ databases">
        <title>Genomic Encyclopedia of Type Strains, Phase IV (KMG-IV): sequencing the most valuable type-strain genomes for metagenomic binning, comparative biology and taxonomic classification.</title>
        <authorList>
            <person name="Goeker M."/>
        </authorList>
    </citation>
    <scope>NUCLEOTIDE SEQUENCE [LARGE SCALE GENOMIC DNA]</scope>
    <source>
        <strain evidence="1 2">DSM 25895</strain>
    </source>
</reference>
<accession>A0A840Y557</accession>
<protein>
    <submittedName>
        <fullName evidence="1">Uncharacterized protein</fullName>
    </submittedName>
</protein>
<dbReference type="EMBL" id="JACIJE010000013">
    <property type="protein sequence ID" value="MBB5691497.1"/>
    <property type="molecule type" value="Genomic_DNA"/>
</dbReference>
<comment type="caution">
    <text evidence="1">The sequence shown here is derived from an EMBL/GenBank/DDBJ whole genome shotgun (WGS) entry which is preliminary data.</text>
</comment>
<dbReference type="Proteomes" id="UP000562254">
    <property type="component" value="Unassembled WGS sequence"/>
</dbReference>
<organism evidence="1 2">
    <name type="scientific">Neoroseomonas alkaliterrae</name>
    <dbReference type="NCBI Taxonomy" id="1452450"/>
    <lineage>
        <taxon>Bacteria</taxon>
        <taxon>Pseudomonadati</taxon>
        <taxon>Pseudomonadota</taxon>
        <taxon>Alphaproteobacteria</taxon>
        <taxon>Acetobacterales</taxon>
        <taxon>Acetobacteraceae</taxon>
        <taxon>Neoroseomonas</taxon>
    </lineage>
</organism>
<sequence length="182" mass="19988">MTRLLRTIRLDPSDALVFPRAAEPGEWAVPGGFCFWDEEVERLEGKRRQAFRAGFLGLSSFGWSTLVQVASATPAQREEAVAALAAHLRAAYGAPDEAAARAAAQEEVAFAESLCEHPPGTLVALSRSLEDGAVRERFRTLHERPREHRAFESLPVFAAVAVEGEEEPPLRPDLARMARNAR</sequence>
<dbReference type="AlphaFoldDB" id="A0A840Y557"/>
<name>A0A840Y557_9PROT</name>
<evidence type="ECO:0000313" key="1">
    <source>
        <dbReference type="EMBL" id="MBB5691497.1"/>
    </source>
</evidence>
<dbReference type="Pfam" id="PF20115">
    <property type="entry name" value="DUF6505"/>
    <property type="match status" value="1"/>
</dbReference>
<dbReference type="RefSeq" id="WP_184486885.1">
    <property type="nucleotide sequence ID" value="NZ_JAAEDJ010000066.1"/>
</dbReference>
<proteinExistence type="predicted"/>
<gene>
    <name evidence="1" type="ORF">FHS88_003654</name>
</gene>
<evidence type="ECO:0000313" key="2">
    <source>
        <dbReference type="Proteomes" id="UP000562254"/>
    </source>
</evidence>